<dbReference type="AlphaFoldDB" id="A0A9D1MEH7"/>
<protein>
    <submittedName>
        <fullName evidence="1">Uncharacterized protein</fullName>
    </submittedName>
</protein>
<evidence type="ECO:0000313" key="2">
    <source>
        <dbReference type="Proteomes" id="UP000824081"/>
    </source>
</evidence>
<sequence>MKIYGVIFDWSTSDDSQVDIELFDSYQKAFARFNEIIANEKKPEISWVADAFDEHGEILDGYEFAE</sequence>
<gene>
    <name evidence="1" type="ORF">IAC57_01490</name>
</gene>
<reference evidence="1" key="2">
    <citation type="journal article" date="2021" name="PeerJ">
        <title>Extensive microbial diversity within the chicken gut microbiome revealed by metagenomics and culture.</title>
        <authorList>
            <person name="Gilroy R."/>
            <person name="Ravi A."/>
            <person name="Getino M."/>
            <person name="Pursley I."/>
            <person name="Horton D.L."/>
            <person name="Alikhan N.F."/>
            <person name="Baker D."/>
            <person name="Gharbi K."/>
            <person name="Hall N."/>
            <person name="Watson M."/>
            <person name="Adriaenssens E.M."/>
            <person name="Foster-Nyarko E."/>
            <person name="Jarju S."/>
            <person name="Secka A."/>
            <person name="Antonio M."/>
            <person name="Oren A."/>
            <person name="Chaudhuri R.R."/>
            <person name="La Ragione R."/>
            <person name="Hildebrand F."/>
            <person name="Pallen M.J."/>
        </authorList>
    </citation>
    <scope>NUCLEOTIDE SEQUENCE</scope>
    <source>
        <strain evidence="1">11687</strain>
    </source>
</reference>
<name>A0A9D1MEH7_9FIRM</name>
<organism evidence="1 2">
    <name type="scientific">Candidatus Scatosoma pullistercoris</name>
    <dbReference type="NCBI Taxonomy" id="2840934"/>
    <lineage>
        <taxon>Bacteria</taxon>
        <taxon>Bacillati</taxon>
        <taxon>Bacillota</taxon>
        <taxon>Clostridia</taxon>
        <taxon>Candidatus Scatosoma</taxon>
    </lineage>
</organism>
<evidence type="ECO:0000313" key="1">
    <source>
        <dbReference type="EMBL" id="HIU58751.1"/>
    </source>
</evidence>
<feature type="non-terminal residue" evidence="1">
    <location>
        <position position="66"/>
    </location>
</feature>
<dbReference type="Proteomes" id="UP000824081">
    <property type="component" value="Unassembled WGS sequence"/>
</dbReference>
<comment type="caution">
    <text evidence="1">The sequence shown here is derived from an EMBL/GenBank/DDBJ whole genome shotgun (WGS) entry which is preliminary data.</text>
</comment>
<accession>A0A9D1MEH7</accession>
<dbReference type="EMBL" id="DVMZ01000044">
    <property type="protein sequence ID" value="HIU58751.1"/>
    <property type="molecule type" value="Genomic_DNA"/>
</dbReference>
<proteinExistence type="predicted"/>
<reference evidence="1" key="1">
    <citation type="submission" date="2020-10" db="EMBL/GenBank/DDBJ databases">
        <authorList>
            <person name="Gilroy R."/>
        </authorList>
    </citation>
    <scope>NUCLEOTIDE SEQUENCE</scope>
    <source>
        <strain evidence="1">11687</strain>
    </source>
</reference>